<dbReference type="InterPro" id="IPR003661">
    <property type="entry name" value="HisK_dim/P_dom"/>
</dbReference>
<dbReference type="Proteomes" id="UP000006034">
    <property type="component" value="Unassembled WGS sequence"/>
</dbReference>
<evidence type="ECO:0000259" key="16">
    <source>
        <dbReference type="PROSITE" id="PS50109"/>
    </source>
</evidence>
<dbReference type="Pfam" id="PF00672">
    <property type="entry name" value="HAMP"/>
    <property type="match status" value="1"/>
</dbReference>
<dbReference type="Pfam" id="PF08448">
    <property type="entry name" value="PAS_4"/>
    <property type="match status" value="1"/>
</dbReference>
<dbReference type="AlphaFoldDB" id="E5Y210"/>
<dbReference type="InterPro" id="IPR001789">
    <property type="entry name" value="Sig_transdc_resp-reg_receiver"/>
</dbReference>
<feature type="domain" description="HAMP" evidence="19">
    <location>
        <begin position="301"/>
        <end position="353"/>
    </location>
</feature>
<dbReference type="SMART" id="SM00448">
    <property type="entry name" value="REC"/>
    <property type="match status" value="1"/>
</dbReference>
<dbReference type="SUPFAM" id="SSF55785">
    <property type="entry name" value="PYP-like sensor domain (PAS domain)"/>
    <property type="match status" value="1"/>
</dbReference>
<dbReference type="NCBIfam" id="TIGR00229">
    <property type="entry name" value="sensory_box"/>
    <property type="match status" value="1"/>
</dbReference>
<keyword evidence="5 14" id="KW-0597">Phosphoprotein</keyword>
<dbReference type="SUPFAM" id="SSF55874">
    <property type="entry name" value="ATPase domain of HSP90 chaperone/DNA topoisomerase II/histidine kinase"/>
    <property type="match status" value="1"/>
</dbReference>
<feature type="modified residue" description="4-aspartylphosphate" evidence="14">
    <location>
        <position position="823"/>
    </location>
</feature>
<dbReference type="PANTHER" id="PTHR45339">
    <property type="entry name" value="HYBRID SIGNAL TRANSDUCTION HISTIDINE KINASE J"/>
    <property type="match status" value="1"/>
</dbReference>
<dbReference type="RefSeq" id="WP_016360915.1">
    <property type="nucleotide sequence ID" value="NZ_KE150239.1"/>
</dbReference>
<dbReference type="GO" id="GO:0005524">
    <property type="term" value="F:ATP binding"/>
    <property type="evidence" value="ECO:0007669"/>
    <property type="project" value="UniProtKB-KW"/>
</dbReference>
<dbReference type="GeneID" id="78086993"/>
<keyword evidence="10" id="KW-0067">ATP-binding</keyword>
<dbReference type="SUPFAM" id="SSF103190">
    <property type="entry name" value="Sensory domain-like"/>
    <property type="match status" value="1"/>
</dbReference>
<reference evidence="20 21" key="2">
    <citation type="submission" date="2013-04" db="EMBL/GenBank/DDBJ databases">
        <title>The Genome Sequence of Bilophila wadsworthia 3_1_6.</title>
        <authorList>
            <consortium name="The Broad Institute Genomics Platform"/>
            <person name="Earl A."/>
            <person name="Ward D."/>
            <person name="Feldgarden M."/>
            <person name="Gevers D."/>
            <person name="Sibley C."/>
            <person name="Strauss J."/>
            <person name="Allen-Vercoe E."/>
            <person name="Walker B."/>
            <person name="Young S."/>
            <person name="Zeng Q."/>
            <person name="Gargeya S."/>
            <person name="Fitzgerald M."/>
            <person name="Haas B."/>
            <person name="Abouelleil A."/>
            <person name="Allen A.W."/>
            <person name="Alvarado L."/>
            <person name="Arachchi H.M."/>
            <person name="Berlin A.M."/>
            <person name="Chapman S.B."/>
            <person name="Gainer-Dewar J."/>
            <person name="Goldberg J."/>
            <person name="Griggs A."/>
            <person name="Gujja S."/>
            <person name="Hansen M."/>
            <person name="Howarth C."/>
            <person name="Imamovic A."/>
            <person name="Ireland A."/>
            <person name="Larimer J."/>
            <person name="McCowan C."/>
            <person name="Murphy C."/>
            <person name="Pearson M."/>
            <person name="Poon T.W."/>
            <person name="Priest M."/>
            <person name="Roberts A."/>
            <person name="Saif S."/>
            <person name="Shea T."/>
            <person name="Sisk P."/>
            <person name="Sykes S."/>
            <person name="Wortman J."/>
            <person name="Nusbaum C."/>
            <person name="Birren B."/>
        </authorList>
    </citation>
    <scope>NUCLEOTIDE SEQUENCE [LARGE SCALE GENOMIC DNA]</scope>
    <source>
        <strain evidence="20 21">3_1_6</strain>
    </source>
</reference>
<evidence type="ECO:0000256" key="5">
    <source>
        <dbReference type="ARBA" id="ARBA00022553"/>
    </source>
</evidence>
<dbReference type="Gene3D" id="3.30.565.10">
    <property type="entry name" value="Histidine kinase-like ATPase, C-terminal domain"/>
    <property type="match status" value="1"/>
</dbReference>
<dbReference type="PROSITE" id="PS50110">
    <property type="entry name" value="RESPONSE_REGULATORY"/>
    <property type="match status" value="1"/>
</dbReference>
<dbReference type="GO" id="GO:0005886">
    <property type="term" value="C:plasma membrane"/>
    <property type="evidence" value="ECO:0007669"/>
    <property type="project" value="UniProtKB-SubCell"/>
</dbReference>
<dbReference type="Pfam" id="PF00072">
    <property type="entry name" value="Response_reg"/>
    <property type="match status" value="1"/>
</dbReference>
<dbReference type="FunFam" id="3.30.565.10:FF:000010">
    <property type="entry name" value="Sensor histidine kinase RcsC"/>
    <property type="match status" value="1"/>
</dbReference>
<dbReference type="InterPro" id="IPR005467">
    <property type="entry name" value="His_kinase_dom"/>
</dbReference>
<keyword evidence="4" id="KW-1003">Cell membrane</keyword>
<evidence type="ECO:0000256" key="2">
    <source>
        <dbReference type="ARBA" id="ARBA00004651"/>
    </source>
</evidence>
<keyword evidence="21" id="KW-1185">Reference proteome</keyword>
<evidence type="ECO:0000256" key="15">
    <source>
        <dbReference type="SAM" id="Phobius"/>
    </source>
</evidence>
<dbReference type="PROSITE" id="PS50109">
    <property type="entry name" value="HIS_KIN"/>
    <property type="match status" value="1"/>
</dbReference>
<dbReference type="CDD" id="cd00130">
    <property type="entry name" value="PAS"/>
    <property type="match status" value="1"/>
</dbReference>
<organism evidence="20 21">
    <name type="scientific">Bilophila wadsworthia (strain 3_1_6)</name>
    <dbReference type="NCBI Taxonomy" id="563192"/>
    <lineage>
        <taxon>Bacteria</taxon>
        <taxon>Pseudomonadati</taxon>
        <taxon>Thermodesulfobacteriota</taxon>
        <taxon>Desulfovibrionia</taxon>
        <taxon>Desulfovibrionales</taxon>
        <taxon>Desulfovibrionaceae</taxon>
        <taxon>Bilophila</taxon>
    </lineage>
</organism>
<dbReference type="InterPro" id="IPR035965">
    <property type="entry name" value="PAS-like_dom_sf"/>
</dbReference>
<dbReference type="SUPFAM" id="SSF158472">
    <property type="entry name" value="HAMP domain-like"/>
    <property type="match status" value="1"/>
</dbReference>
<evidence type="ECO:0000256" key="9">
    <source>
        <dbReference type="ARBA" id="ARBA00022777"/>
    </source>
</evidence>
<keyword evidence="11 15" id="KW-1133">Transmembrane helix</keyword>
<dbReference type="STRING" id="563192.HMPREF0179_00219"/>
<dbReference type="SMART" id="SM00388">
    <property type="entry name" value="HisKA"/>
    <property type="match status" value="1"/>
</dbReference>
<keyword evidence="8" id="KW-0547">Nucleotide-binding</keyword>
<evidence type="ECO:0000256" key="4">
    <source>
        <dbReference type="ARBA" id="ARBA00022475"/>
    </source>
</evidence>
<dbReference type="InterPro" id="IPR000014">
    <property type="entry name" value="PAS"/>
</dbReference>
<evidence type="ECO:0000256" key="13">
    <source>
        <dbReference type="ARBA" id="ARBA00023136"/>
    </source>
</evidence>
<dbReference type="CDD" id="cd06225">
    <property type="entry name" value="HAMP"/>
    <property type="match status" value="1"/>
</dbReference>
<dbReference type="PROSITE" id="PS50112">
    <property type="entry name" value="PAS"/>
    <property type="match status" value="1"/>
</dbReference>
<dbReference type="SMART" id="SM00387">
    <property type="entry name" value="HATPase_c"/>
    <property type="match status" value="1"/>
</dbReference>
<evidence type="ECO:0000256" key="1">
    <source>
        <dbReference type="ARBA" id="ARBA00000085"/>
    </source>
</evidence>
<evidence type="ECO:0000259" key="19">
    <source>
        <dbReference type="PROSITE" id="PS50885"/>
    </source>
</evidence>
<comment type="subcellular location">
    <subcellularLocation>
        <location evidence="2">Cell membrane</location>
        <topology evidence="2">Multi-pass membrane protein</topology>
    </subcellularLocation>
</comment>
<sequence length="891" mass="99675">MQLKTKLLVYITVPIALAVCISSYMTYRTHSAAMRHIIEKDIKATSFFVAENINLTISDIKNSFRVAAKSEIIKESLENTGQREHERVVSFFEAIKHVMPTITDVFLLDETGNIRASLNSHDYGNNYGDRTYFRQAIAGETAIVGPLVSRVTQKECVYIAVPVGNERNKGVLVASVELDSISVLCFNHDITSSRIDIFLLDNTAHILMAKESTKDGKHPDSIKLDDHTLSDGTPQGYATYAFNGKTYTGFYKKIKNLNWYVLIAMDDTQINKTVLSSTKNSFLLTLLAILIGLLIGSILIYNVMKALYKIIEYARRISNGQLEATLDVYGQGELGVLANTLRSMARIVKQDQDRLNRLVEERTDQLRLSQERLLKESALLKTILNTVPDLIFYKDMNGIYKGCNKAFGAFIGKSEQEIIGKDDVELFQLSGNAAQKFIEDDLQVMRGKLDTLIREEEVLYPDGKRIYLETIKTLYYSEDNAPFGMVGISRNIQLRKETEKAYAEAIQRAHEASKAKSEFVARISHEIRTPLNAIIGMNYLLKQSCTDPVQESYLRKMELSAKNLLSIINDVLDFSKIESGKLEIEKNTLSIEKLVRDVVSINEPKAKAANESFETHIDPGIPDVLIGDTLRISQIMLNLVSNAVKFSHHGTIKIEVLCERVHGENVTLLFSVRDQGIGMSQQQLDKLFIPFTQADGSTTRKYGGTGLGLSICKMLVELMHGEIWAVTEEGVGSTFFFRLQLEKKDAATPAAQHPETKQSAPVEALPASSLKGKTVLLAEDNEINQEIAIAILNSFGLEVELAENGLEAVQKIQTNQYALVLMDIQMPIMDGYQATRLIRKDNRFNALPIIAMTANAMNTDRAESLKAGMNEHIGKPFDPEALKRLLGKWCR</sequence>
<dbReference type="InterPro" id="IPR003594">
    <property type="entry name" value="HATPase_dom"/>
</dbReference>
<keyword evidence="13 15" id="KW-0472">Membrane</keyword>
<evidence type="ECO:0000313" key="20">
    <source>
        <dbReference type="EMBL" id="EFV45956.2"/>
    </source>
</evidence>
<protein>
    <recommendedName>
        <fullName evidence="3">histidine kinase</fullName>
        <ecNumber evidence="3">2.7.13.3</ecNumber>
    </recommendedName>
</protein>
<dbReference type="Pfam" id="PF02743">
    <property type="entry name" value="dCache_1"/>
    <property type="match status" value="1"/>
</dbReference>
<gene>
    <name evidence="20" type="ORF">HMPREF0179_00219</name>
</gene>
<dbReference type="InterPro" id="IPR011006">
    <property type="entry name" value="CheY-like_superfamily"/>
</dbReference>
<evidence type="ECO:0000256" key="3">
    <source>
        <dbReference type="ARBA" id="ARBA00012438"/>
    </source>
</evidence>
<dbReference type="OrthoDB" id="5440983at2"/>
<dbReference type="InterPro" id="IPR036890">
    <property type="entry name" value="HATPase_C_sf"/>
</dbReference>
<evidence type="ECO:0000256" key="7">
    <source>
        <dbReference type="ARBA" id="ARBA00022692"/>
    </source>
</evidence>
<dbReference type="GO" id="GO:0000155">
    <property type="term" value="F:phosphorelay sensor kinase activity"/>
    <property type="evidence" value="ECO:0007669"/>
    <property type="project" value="InterPro"/>
</dbReference>
<dbReference type="SUPFAM" id="SSF47384">
    <property type="entry name" value="Homodimeric domain of signal transducing histidine kinase"/>
    <property type="match status" value="1"/>
</dbReference>
<comment type="caution">
    <text evidence="20">The sequence shown here is derived from an EMBL/GenBank/DDBJ whole genome shotgun (WGS) entry which is preliminary data.</text>
</comment>
<evidence type="ECO:0000256" key="12">
    <source>
        <dbReference type="ARBA" id="ARBA00023012"/>
    </source>
</evidence>
<evidence type="ECO:0000256" key="11">
    <source>
        <dbReference type="ARBA" id="ARBA00022989"/>
    </source>
</evidence>
<dbReference type="InterPro" id="IPR036097">
    <property type="entry name" value="HisK_dim/P_sf"/>
</dbReference>
<evidence type="ECO:0000313" key="21">
    <source>
        <dbReference type="Proteomes" id="UP000006034"/>
    </source>
</evidence>
<dbReference type="CDD" id="cd17546">
    <property type="entry name" value="REC_hyHK_CKI1_RcsC-like"/>
    <property type="match status" value="1"/>
</dbReference>
<keyword evidence="6" id="KW-0808">Transferase</keyword>
<evidence type="ECO:0000256" key="8">
    <source>
        <dbReference type="ARBA" id="ARBA00022741"/>
    </source>
</evidence>
<dbReference type="Gene3D" id="3.40.50.2300">
    <property type="match status" value="1"/>
</dbReference>
<reference evidence="20 21" key="1">
    <citation type="submission" date="2010-10" db="EMBL/GenBank/DDBJ databases">
        <authorList>
            <consortium name="The Broad Institute Genome Sequencing Platform"/>
            <person name="Ward D."/>
            <person name="Earl A."/>
            <person name="Feldgarden M."/>
            <person name="Young S.K."/>
            <person name="Gargeya S."/>
            <person name="Zeng Q."/>
            <person name="Alvarado L."/>
            <person name="Berlin A."/>
            <person name="Bochicchio J."/>
            <person name="Chapman S.B."/>
            <person name="Chen Z."/>
            <person name="Freedman E."/>
            <person name="Gellesch M."/>
            <person name="Goldberg J."/>
            <person name="Griggs A."/>
            <person name="Gujja S."/>
            <person name="Heilman E."/>
            <person name="Heiman D."/>
            <person name="Howarth C."/>
            <person name="Mehta T."/>
            <person name="Neiman D."/>
            <person name="Pearson M."/>
            <person name="Roberts A."/>
            <person name="Saif S."/>
            <person name="Shea T."/>
            <person name="Shenoy N."/>
            <person name="Sisk P."/>
            <person name="Stolte C."/>
            <person name="Sykes S."/>
            <person name="White J."/>
            <person name="Yandava C."/>
            <person name="Allen-Vercoe E."/>
            <person name="Sibley C."/>
            <person name="Ambrose C.E."/>
            <person name="Strauss J."/>
            <person name="Daigneault M."/>
            <person name="Haas B."/>
            <person name="Nusbaum C."/>
            <person name="Birren B."/>
        </authorList>
    </citation>
    <scope>NUCLEOTIDE SEQUENCE [LARGE SCALE GENOMIC DNA]</scope>
    <source>
        <strain evidence="20 21">3_1_6</strain>
    </source>
</reference>
<dbReference type="PRINTS" id="PR00344">
    <property type="entry name" value="BCTRLSENSOR"/>
</dbReference>
<dbReference type="Gene3D" id="1.10.287.130">
    <property type="match status" value="1"/>
</dbReference>
<accession>E5Y210</accession>
<dbReference type="SMART" id="SM00091">
    <property type="entry name" value="PAS"/>
    <property type="match status" value="1"/>
</dbReference>
<dbReference type="CDD" id="cd00082">
    <property type="entry name" value="HisKA"/>
    <property type="match status" value="1"/>
</dbReference>
<proteinExistence type="predicted"/>
<dbReference type="InterPro" id="IPR003660">
    <property type="entry name" value="HAMP_dom"/>
</dbReference>
<dbReference type="PROSITE" id="PS50885">
    <property type="entry name" value="HAMP"/>
    <property type="match status" value="1"/>
</dbReference>
<dbReference type="HOGENOM" id="CLU_000445_114_21_7"/>
<feature type="transmembrane region" description="Helical" evidence="15">
    <location>
        <begin position="7"/>
        <end position="27"/>
    </location>
</feature>
<evidence type="ECO:0000259" key="18">
    <source>
        <dbReference type="PROSITE" id="PS50112"/>
    </source>
</evidence>
<dbReference type="SMART" id="SM00304">
    <property type="entry name" value="HAMP"/>
    <property type="match status" value="1"/>
</dbReference>
<dbReference type="InterPro" id="IPR013656">
    <property type="entry name" value="PAS_4"/>
</dbReference>
<dbReference type="Gene3D" id="6.10.340.10">
    <property type="match status" value="1"/>
</dbReference>
<dbReference type="Pfam" id="PF00512">
    <property type="entry name" value="HisKA"/>
    <property type="match status" value="1"/>
</dbReference>
<evidence type="ECO:0000256" key="14">
    <source>
        <dbReference type="PROSITE-ProRule" id="PRU00169"/>
    </source>
</evidence>
<dbReference type="EMBL" id="ADCP02000002">
    <property type="protein sequence ID" value="EFV45956.2"/>
    <property type="molecule type" value="Genomic_DNA"/>
</dbReference>
<dbReference type="EC" id="2.7.13.3" evidence="3"/>
<keyword evidence="7 15" id="KW-0812">Transmembrane</keyword>
<feature type="transmembrane region" description="Helical" evidence="15">
    <location>
        <begin position="282"/>
        <end position="301"/>
    </location>
</feature>
<dbReference type="Pfam" id="PF02518">
    <property type="entry name" value="HATPase_c"/>
    <property type="match status" value="1"/>
</dbReference>
<dbReference type="InterPro" id="IPR004358">
    <property type="entry name" value="Sig_transdc_His_kin-like_C"/>
</dbReference>
<feature type="domain" description="Histidine kinase" evidence="16">
    <location>
        <begin position="522"/>
        <end position="743"/>
    </location>
</feature>
<dbReference type="SUPFAM" id="SSF52172">
    <property type="entry name" value="CheY-like"/>
    <property type="match status" value="1"/>
</dbReference>
<dbReference type="CDD" id="cd12914">
    <property type="entry name" value="PDC1_DGC_like"/>
    <property type="match status" value="1"/>
</dbReference>
<comment type="catalytic activity">
    <reaction evidence="1">
        <text>ATP + protein L-histidine = ADP + protein N-phospho-L-histidine.</text>
        <dbReference type="EC" id="2.7.13.3"/>
    </reaction>
</comment>
<dbReference type="InterPro" id="IPR033479">
    <property type="entry name" value="dCache_1"/>
</dbReference>
<dbReference type="PANTHER" id="PTHR45339:SF3">
    <property type="entry name" value="HISTIDINE KINASE"/>
    <property type="match status" value="1"/>
</dbReference>
<name>E5Y210_BILW3</name>
<dbReference type="InterPro" id="IPR029151">
    <property type="entry name" value="Sensor-like_sf"/>
</dbReference>
<evidence type="ECO:0000256" key="10">
    <source>
        <dbReference type="ARBA" id="ARBA00022840"/>
    </source>
</evidence>
<keyword evidence="9" id="KW-0418">Kinase</keyword>
<feature type="domain" description="Response regulatory" evidence="17">
    <location>
        <begin position="774"/>
        <end position="890"/>
    </location>
</feature>
<evidence type="ECO:0000256" key="6">
    <source>
        <dbReference type="ARBA" id="ARBA00022679"/>
    </source>
</evidence>
<dbReference type="Gene3D" id="3.30.450.20">
    <property type="entry name" value="PAS domain"/>
    <property type="match status" value="2"/>
</dbReference>
<dbReference type="CDD" id="cd16922">
    <property type="entry name" value="HATPase_EvgS-ArcB-TorS-like"/>
    <property type="match status" value="1"/>
</dbReference>
<feature type="domain" description="PAS" evidence="18">
    <location>
        <begin position="376"/>
        <end position="456"/>
    </location>
</feature>
<dbReference type="eggNOG" id="COG0642">
    <property type="taxonomic scope" value="Bacteria"/>
</dbReference>
<evidence type="ECO:0000259" key="17">
    <source>
        <dbReference type="PROSITE" id="PS50110"/>
    </source>
</evidence>
<keyword evidence="12" id="KW-0902">Two-component regulatory system</keyword>